<dbReference type="Proteomes" id="UP000831775">
    <property type="component" value="Chromosome"/>
</dbReference>
<dbReference type="PANTHER" id="PTHR30055">
    <property type="entry name" value="HTH-TYPE TRANSCRIPTIONAL REGULATOR RUTR"/>
    <property type="match status" value="1"/>
</dbReference>
<proteinExistence type="predicted"/>
<dbReference type="SUPFAM" id="SSF48498">
    <property type="entry name" value="Tetracyclin repressor-like, C-terminal domain"/>
    <property type="match status" value="1"/>
</dbReference>
<evidence type="ECO:0000256" key="1">
    <source>
        <dbReference type="ARBA" id="ARBA00023015"/>
    </source>
</evidence>
<evidence type="ECO:0000313" key="6">
    <source>
        <dbReference type="Proteomes" id="UP000831775"/>
    </source>
</evidence>
<evidence type="ECO:0000256" key="3">
    <source>
        <dbReference type="ARBA" id="ARBA00023163"/>
    </source>
</evidence>
<dbReference type="InterPro" id="IPR004111">
    <property type="entry name" value="Repressor_TetR_C"/>
</dbReference>
<accession>A0ABY4FS74</accession>
<keyword evidence="3" id="KW-0804">Transcription</keyword>
<dbReference type="InterPro" id="IPR050109">
    <property type="entry name" value="HTH-type_TetR-like_transc_reg"/>
</dbReference>
<keyword evidence="1" id="KW-0805">Transcription regulation</keyword>
<gene>
    <name evidence="5" type="ORF">MUN76_08735</name>
</gene>
<dbReference type="Gene3D" id="1.10.357.10">
    <property type="entry name" value="Tetracycline Repressor, domain 2"/>
    <property type="match status" value="1"/>
</dbReference>
<protein>
    <submittedName>
        <fullName evidence="5">TetR/AcrR family transcriptional regulator C-terminal domain-containing protein</fullName>
    </submittedName>
</protein>
<dbReference type="RefSeq" id="WP_244683989.1">
    <property type="nucleotide sequence ID" value="NZ_CP095043.1"/>
</dbReference>
<sequence>MARPRTTLLTREIIGRAAVELVDSGADLQVVPLAKKLGVSVSSLYHHVDGRDGIIRAMRQSLVTEYVHAPLGDPDWQRTIRNEVENTWRMYAEHPRVLQLMVTVVIDEPDVLRFYSVLADALATAGLPEAEIITTIEVIDAFSFGAALDALSPDTILDPGQTEGRLSGLLADHPVGPTRNRAVFDRGLDLLLAGIAARARDPQS</sequence>
<dbReference type="EMBL" id="CP095043">
    <property type="protein sequence ID" value="UOQ59143.1"/>
    <property type="molecule type" value="Genomic_DNA"/>
</dbReference>
<dbReference type="Pfam" id="PF02909">
    <property type="entry name" value="TetR_C_1"/>
    <property type="match status" value="1"/>
</dbReference>
<keyword evidence="2" id="KW-0238">DNA-binding</keyword>
<evidence type="ECO:0000256" key="2">
    <source>
        <dbReference type="ARBA" id="ARBA00023125"/>
    </source>
</evidence>
<reference evidence="5 6" key="1">
    <citation type="submission" date="2022-04" db="EMBL/GenBank/DDBJ databases">
        <title>Leucobacter sp. isolated from rhizosphere of onion.</title>
        <authorList>
            <person name="Won M."/>
            <person name="Lee C.-M."/>
            <person name="Woen H.-Y."/>
            <person name="Kwon S.-W."/>
        </authorList>
    </citation>
    <scope>NUCLEOTIDE SEQUENCE [LARGE SCALE GENOMIC DNA]</scope>
    <source>
        <strain evidence="5 6">H25R-14</strain>
    </source>
</reference>
<dbReference type="SUPFAM" id="SSF46689">
    <property type="entry name" value="Homeodomain-like"/>
    <property type="match status" value="1"/>
</dbReference>
<evidence type="ECO:0000313" key="5">
    <source>
        <dbReference type="EMBL" id="UOQ59143.1"/>
    </source>
</evidence>
<feature type="domain" description="Tetracycline repressor TetR C-terminal" evidence="4">
    <location>
        <begin position="72"/>
        <end position="198"/>
    </location>
</feature>
<organism evidence="5 6">
    <name type="scientific">Leucobacter rhizosphaerae</name>
    <dbReference type="NCBI Taxonomy" id="2932245"/>
    <lineage>
        <taxon>Bacteria</taxon>
        <taxon>Bacillati</taxon>
        <taxon>Actinomycetota</taxon>
        <taxon>Actinomycetes</taxon>
        <taxon>Micrococcales</taxon>
        <taxon>Microbacteriaceae</taxon>
        <taxon>Leucobacter</taxon>
    </lineage>
</organism>
<dbReference type="PANTHER" id="PTHR30055:SF234">
    <property type="entry name" value="HTH-TYPE TRANSCRIPTIONAL REGULATOR BETI"/>
    <property type="match status" value="1"/>
</dbReference>
<dbReference type="InterPro" id="IPR009057">
    <property type="entry name" value="Homeodomain-like_sf"/>
</dbReference>
<name>A0ABY4FS74_9MICO</name>
<dbReference type="InterPro" id="IPR036271">
    <property type="entry name" value="Tet_transcr_reg_TetR-rel_C_sf"/>
</dbReference>
<keyword evidence="6" id="KW-1185">Reference proteome</keyword>
<evidence type="ECO:0000259" key="4">
    <source>
        <dbReference type="Pfam" id="PF02909"/>
    </source>
</evidence>